<dbReference type="EMBL" id="MGJP01000036">
    <property type="protein sequence ID" value="OGN09404.1"/>
    <property type="molecule type" value="Genomic_DNA"/>
</dbReference>
<organism evidence="1 2">
    <name type="scientific">Candidatus Yanofskybacteria bacterium RIFCSPHIGHO2_02_FULL_41_11</name>
    <dbReference type="NCBI Taxonomy" id="1802675"/>
    <lineage>
        <taxon>Bacteria</taxon>
        <taxon>Candidatus Yanofskyibacteriota</taxon>
    </lineage>
</organism>
<name>A0A1F8F8B6_9BACT</name>
<gene>
    <name evidence="1" type="ORF">A3J46_01205</name>
</gene>
<evidence type="ECO:0000313" key="2">
    <source>
        <dbReference type="Proteomes" id="UP000177167"/>
    </source>
</evidence>
<dbReference type="Proteomes" id="UP000177167">
    <property type="component" value="Unassembled WGS sequence"/>
</dbReference>
<comment type="caution">
    <text evidence="1">The sequence shown here is derived from an EMBL/GenBank/DDBJ whole genome shotgun (WGS) entry which is preliminary data.</text>
</comment>
<proteinExistence type="predicted"/>
<protein>
    <submittedName>
        <fullName evidence="1">Uncharacterized protein</fullName>
    </submittedName>
</protein>
<sequence length="64" mass="7369">MELKLLRFIAGVSFLLSLLVFGVEYRSFGHLQYRDLFNAGFGGSMWLFLTWVKQNVKIILSPSL</sequence>
<evidence type="ECO:0000313" key="1">
    <source>
        <dbReference type="EMBL" id="OGN09404.1"/>
    </source>
</evidence>
<reference evidence="1 2" key="1">
    <citation type="journal article" date="2016" name="Nat. Commun.">
        <title>Thousands of microbial genomes shed light on interconnected biogeochemical processes in an aquifer system.</title>
        <authorList>
            <person name="Anantharaman K."/>
            <person name="Brown C.T."/>
            <person name="Hug L.A."/>
            <person name="Sharon I."/>
            <person name="Castelle C.J."/>
            <person name="Probst A.J."/>
            <person name="Thomas B.C."/>
            <person name="Singh A."/>
            <person name="Wilkins M.J."/>
            <person name="Karaoz U."/>
            <person name="Brodie E.L."/>
            <person name="Williams K.H."/>
            <person name="Hubbard S.S."/>
            <person name="Banfield J.F."/>
        </authorList>
    </citation>
    <scope>NUCLEOTIDE SEQUENCE [LARGE SCALE GENOMIC DNA]</scope>
</reference>
<dbReference type="AlphaFoldDB" id="A0A1F8F8B6"/>
<accession>A0A1F8F8B6</accession>